<dbReference type="OrthoDB" id="2051225at2"/>
<keyword evidence="2" id="KW-1185">Reference proteome</keyword>
<dbReference type="GeneID" id="82203156"/>
<reference evidence="1 2" key="1">
    <citation type="submission" date="2016-11" db="EMBL/GenBank/DDBJ databases">
        <title>Description of two novel members of the family Erysipelotrichaceae: Ileibacterium lipovorans gen. nov., sp. nov. and Dubosiella newyorkensis, gen. nov., sp. nov.</title>
        <authorList>
            <person name="Cox L.M."/>
            <person name="Sohn J."/>
            <person name="Tyrrell K.L."/>
            <person name="Citron D.M."/>
            <person name="Lawson P.A."/>
            <person name="Patel N.B."/>
            <person name="Iizumi T."/>
            <person name="Perez-Perez G.I."/>
            <person name="Goldstein E.J."/>
            <person name="Blaser M.J."/>
        </authorList>
    </citation>
    <scope>NUCLEOTIDE SEQUENCE [LARGE SCALE GENOMIC DNA]</scope>
    <source>
        <strain evidence="1 2">NYU-BL-A3</strain>
    </source>
</reference>
<protein>
    <submittedName>
        <fullName evidence="1">Uncharacterized protein</fullName>
    </submittedName>
</protein>
<sequence length="200" mass="22613">MSIEDERKKYRQVFSQIHIPQKIEVNVERNTRMNWMKKHAAALSAALLILSGSSAAYAADLGGIRTQVTYWLNGSLEEIEAVSNEDGGYDFYKEGEDEPFVSGGGVWIDDFGNEHALDAQDVADSTLNEDVHIKDDDTIWLKTRLGEWDITDLFRDQDTVRVTDGDRYYEISCAKDLSSTSMRSFHEPFGNAEFVNLQSS</sequence>
<evidence type="ECO:0000313" key="2">
    <source>
        <dbReference type="Proteomes" id="UP000186341"/>
    </source>
</evidence>
<name>A0A1U7NF05_9FIRM</name>
<evidence type="ECO:0000313" key="1">
    <source>
        <dbReference type="EMBL" id="OLU38535.1"/>
    </source>
</evidence>
<accession>A0A1U7NF05</accession>
<dbReference type="Proteomes" id="UP000186341">
    <property type="component" value="Unassembled WGS sequence"/>
</dbReference>
<dbReference type="AlphaFoldDB" id="A0A1U7NF05"/>
<comment type="caution">
    <text evidence="1">The sequence shown here is derived from an EMBL/GenBank/DDBJ whole genome shotgun (WGS) entry which is preliminary data.</text>
</comment>
<proteinExistence type="predicted"/>
<dbReference type="EMBL" id="MPJW01000162">
    <property type="protein sequence ID" value="OLU38535.1"/>
    <property type="molecule type" value="Genomic_DNA"/>
</dbReference>
<gene>
    <name evidence="1" type="ORF">BO222_08220</name>
</gene>
<dbReference type="RefSeq" id="WP_075820073.1">
    <property type="nucleotide sequence ID" value="NZ_CAJUTZ010000071.1"/>
</dbReference>
<organism evidence="1 2">
    <name type="scientific">Ileibacterium valens</name>
    <dbReference type="NCBI Taxonomy" id="1862668"/>
    <lineage>
        <taxon>Bacteria</taxon>
        <taxon>Bacillati</taxon>
        <taxon>Bacillota</taxon>
        <taxon>Erysipelotrichia</taxon>
        <taxon>Erysipelotrichales</taxon>
        <taxon>Erysipelotrichaceae</taxon>
        <taxon>Ileibacterium</taxon>
    </lineage>
</organism>